<evidence type="ECO:0000313" key="4">
    <source>
        <dbReference type="EMBL" id="CUR59296.1"/>
    </source>
</evidence>
<dbReference type="PANTHER" id="PTHR30036">
    <property type="entry name" value="D-XYLOSE-BINDING PERIPLASMIC PROTEIN"/>
    <property type="match status" value="1"/>
</dbReference>
<evidence type="ECO:0000259" key="3">
    <source>
        <dbReference type="Pfam" id="PF13407"/>
    </source>
</evidence>
<comment type="subcellular location">
    <subcellularLocation>
        <location evidence="1">Cell envelope</location>
    </subcellularLocation>
</comment>
<dbReference type="GO" id="GO:0030246">
    <property type="term" value="F:carbohydrate binding"/>
    <property type="evidence" value="ECO:0007669"/>
    <property type="project" value="TreeGrafter"/>
</dbReference>
<dbReference type="Pfam" id="PF13407">
    <property type="entry name" value="Peripla_BP_4"/>
    <property type="match status" value="1"/>
</dbReference>
<keyword evidence="2" id="KW-0732">Signal</keyword>
<dbReference type="SUPFAM" id="SSF53822">
    <property type="entry name" value="Periplasmic binding protein-like I"/>
    <property type="match status" value="1"/>
</dbReference>
<accession>A0A2P2CBE5</accession>
<dbReference type="InterPro" id="IPR025997">
    <property type="entry name" value="SBP_2_dom"/>
</dbReference>
<proteinExistence type="predicted"/>
<dbReference type="PROSITE" id="PS51257">
    <property type="entry name" value="PROKAR_LIPOPROTEIN"/>
    <property type="match status" value="1"/>
</dbReference>
<dbReference type="InterPro" id="IPR028082">
    <property type="entry name" value="Peripla_BP_I"/>
</dbReference>
<evidence type="ECO:0000256" key="2">
    <source>
        <dbReference type="ARBA" id="ARBA00022729"/>
    </source>
</evidence>
<reference evidence="4" key="1">
    <citation type="submission" date="2015-08" db="EMBL/GenBank/DDBJ databases">
        <authorList>
            <person name="Babu N.S."/>
            <person name="Beckwith C.J."/>
            <person name="Beseler K.G."/>
            <person name="Brison A."/>
            <person name="Carone J.V."/>
            <person name="Caskin T.P."/>
            <person name="Diamond M."/>
            <person name="Durham M.E."/>
            <person name="Foxe J.M."/>
            <person name="Go M."/>
            <person name="Henderson B.A."/>
            <person name="Jones I.B."/>
            <person name="McGettigan J.A."/>
            <person name="Micheletti S.J."/>
            <person name="Nasrallah M.E."/>
            <person name="Ortiz D."/>
            <person name="Piller C.R."/>
            <person name="Privatt S.R."/>
            <person name="Schneider S.L."/>
            <person name="Sharp S."/>
            <person name="Smith T.C."/>
            <person name="Stanton J.D."/>
            <person name="Ullery H.E."/>
            <person name="Wilson R.J."/>
            <person name="Serrano M.G."/>
            <person name="Buck G."/>
            <person name="Lee V."/>
            <person name="Wang Y."/>
            <person name="Carvalho R."/>
            <person name="Voegtly L."/>
            <person name="Shi R."/>
            <person name="Duckworth R."/>
            <person name="Johnson A."/>
            <person name="Loviza R."/>
            <person name="Walstead R."/>
            <person name="Shah Z."/>
            <person name="Kiflezghi M."/>
            <person name="Wade K."/>
            <person name="Ball S.L."/>
            <person name="Bradley K.W."/>
            <person name="Asai D.J."/>
            <person name="Bowman C.A."/>
            <person name="Russell D.A."/>
            <person name="Pope W.H."/>
            <person name="Jacobs-Sera D."/>
            <person name="Hendrix R.W."/>
            <person name="Hatfull G.F."/>
        </authorList>
    </citation>
    <scope>NUCLEOTIDE SEQUENCE</scope>
</reference>
<gene>
    <name evidence="4" type="ORF">NOCA2580011</name>
</gene>
<dbReference type="Gene3D" id="3.40.50.2300">
    <property type="match status" value="2"/>
</dbReference>
<dbReference type="InterPro" id="IPR050555">
    <property type="entry name" value="Bact_Solute-Bind_Prot2"/>
</dbReference>
<organism evidence="4">
    <name type="scientific">metagenome</name>
    <dbReference type="NCBI Taxonomy" id="256318"/>
    <lineage>
        <taxon>unclassified sequences</taxon>
        <taxon>metagenomes</taxon>
    </lineage>
</organism>
<dbReference type="AlphaFoldDB" id="A0A2P2CBE5"/>
<name>A0A2P2CBE5_9ZZZZ</name>
<dbReference type="GO" id="GO:0030288">
    <property type="term" value="C:outer membrane-bounded periplasmic space"/>
    <property type="evidence" value="ECO:0007669"/>
    <property type="project" value="TreeGrafter"/>
</dbReference>
<protein>
    <submittedName>
        <fullName evidence="4">Putative Solute-binding protein</fullName>
    </submittedName>
</protein>
<sequence>MRRSLGWLVLAALVTTGLGACDNSKDEDLIVLLVPGQDADNARWLAEDRPAFEAALRTACATCVVEIHEAGGSATTQRAQFARAVKDEADVVVLAAVTSEAGEAMVAAAGETPVIAYDRFVAGADYFVSVDYAQVGTLQAQGLLDAAGPKPSVLVLNGAATDPNAAAVKLAARTVLDAGGARVLAEVDPVDTQAGTAQAWTAEQLEAGKGRPPDAVYAATDAQAAGVVQALTGPKRATLPVITGGGADLAALQRIVTGRQSMTVYASIPRQAEESARIAVDLVLGAEVSGTKPYEGVASVIFEPVGVTLENLTDTVVRDGGVTISELCSGDVLDACVRLGIA</sequence>
<dbReference type="EMBL" id="CZKA01000054">
    <property type="protein sequence ID" value="CUR59296.1"/>
    <property type="molecule type" value="Genomic_DNA"/>
</dbReference>
<evidence type="ECO:0000256" key="1">
    <source>
        <dbReference type="ARBA" id="ARBA00004196"/>
    </source>
</evidence>
<feature type="domain" description="Periplasmic binding protein" evidence="3">
    <location>
        <begin position="38"/>
        <end position="286"/>
    </location>
</feature>
<dbReference type="PANTHER" id="PTHR30036:SF1">
    <property type="entry name" value="D-XYLOSE-BINDING PERIPLASMIC PROTEIN"/>
    <property type="match status" value="1"/>
</dbReference>